<dbReference type="EMBL" id="JAMOIM010000004">
    <property type="protein sequence ID" value="MCW6507997.1"/>
    <property type="molecule type" value="Genomic_DNA"/>
</dbReference>
<dbReference type="Proteomes" id="UP001165667">
    <property type="component" value="Unassembled WGS sequence"/>
</dbReference>
<evidence type="ECO:0000313" key="4">
    <source>
        <dbReference type="Proteomes" id="UP001165667"/>
    </source>
</evidence>
<gene>
    <name evidence="3" type="ORF">M8523_08180</name>
</gene>
<dbReference type="Gene3D" id="2.60.40.420">
    <property type="entry name" value="Cupredoxins - blue copper proteins"/>
    <property type="match status" value="1"/>
</dbReference>
<sequence>MAISLGIAAITSMAATAARADDPPSVNVTITAKGCEPANLTVGAGKTVFLIKNDSSRAIEWEILQGYMVVEERENIIPGFVQKLTATLDAGEYGMTCGLLSNPKGTLKVTAKGG</sequence>
<dbReference type="RefSeq" id="WP_282584353.1">
    <property type="nucleotide sequence ID" value="NZ_JAMOIM010000004.1"/>
</dbReference>
<accession>A0AA42CM33</accession>
<evidence type="ECO:0000259" key="2">
    <source>
        <dbReference type="Pfam" id="PF13473"/>
    </source>
</evidence>
<keyword evidence="4" id="KW-1185">Reference proteome</keyword>
<protein>
    <submittedName>
        <fullName evidence="3">Cupredoxin domain-containing protein</fullName>
    </submittedName>
</protein>
<name>A0AA42CM33_9HYPH</name>
<feature type="chain" id="PRO_5041279617" evidence="1">
    <location>
        <begin position="21"/>
        <end position="114"/>
    </location>
</feature>
<comment type="caution">
    <text evidence="3">The sequence shown here is derived from an EMBL/GenBank/DDBJ whole genome shotgun (WGS) entry which is preliminary data.</text>
</comment>
<dbReference type="AlphaFoldDB" id="A0AA42CM33"/>
<dbReference type="InterPro" id="IPR050894">
    <property type="entry name" value="EfeM/EfeO_iron_uptake"/>
</dbReference>
<reference evidence="3" key="1">
    <citation type="submission" date="2022-05" db="EMBL/GenBank/DDBJ databases">
        <authorList>
            <person name="Pankratov T."/>
        </authorList>
    </citation>
    <scope>NUCLEOTIDE SEQUENCE</scope>
    <source>
        <strain evidence="3">BP6-180914</strain>
    </source>
</reference>
<dbReference type="SUPFAM" id="SSF49503">
    <property type="entry name" value="Cupredoxins"/>
    <property type="match status" value="1"/>
</dbReference>
<keyword evidence="1" id="KW-0732">Signal</keyword>
<feature type="domain" description="EfeO-type cupredoxin-like" evidence="2">
    <location>
        <begin position="8"/>
        <end position="107"/>
    </location>
</feature>
<dbReference type="InterPro" id="IPR008972">
    <property type="entry name" value="Cupredoxin"/>
</dbReference>
<evidence type="ECO:0000256" key="1">
    <source>
        <dbReference type="SAM" id="SignalP"/>
    </source>
</evidence>
<feature type="signal peptide" evidence="1">
    <location>
        <begin position="1"/>
        <end position="20"/>
    </location>
</feature>
<evidence type="ECO:0000313" key="3">
    <source>
        <dbReference type="EMBL" id="MCW6507997.1"/>
    </source>
</evidence>
<dbReference type="InterPro" id="IPR028096">
    <property type="entry name" value="EfeO_Cupredoxin"/>
</dbReference>
<dbReference type="Pfam" id="PF13473">
    <property type="entry name" value="Cupredoxin_1"/>
    <property type="match status" value="1"/>
</dbReference>
<dbReference type="PANTHER" id="PTHR39192:SF1">
    <property type="entry name" value="IRON UPTAKE SYSTEM COMPONENT EFEO"/>
    <property type="match status" value="1"/>
</dbReference>
<proteinExistence type="predicted"/>
<dbReference type="PANTHER" id="PTHR39192">
    <property type="entry name" value="IRON UPTAKE SYSTEM COMPONENT EFEO"/>
    <property type="match status" value="1"/>
</dbReference>
<organism evidence="3 4">
    <name type="scientific">Lichenifustis flavocetrariae</name>
    <dbReference type="NCBI Taxonomy" id="2949735"/>
    <lineage>
        <taxon>Bacteria</taxon>
        <taxon>Pseudomonadati</taxon>
        <taxon>Pseudomonadota</taxon>
        <taxon>Alphaproteobacteria</taxon>
        <taxon>Hyphomicrobiales</taxon>
        <taxon>Lichenihabitantaceae</taxon>
        <taxon>Lichenifustis</taxon>
    </lineage>
</organism>